<name>A0A1H2BNI2_9BRAD</name>
<dbReference type="GO" id="GO:0016810">
    <property type="term" value="F:hydrolase activity, acting on carbon-nitrogen (but not peptide) bonds"/>
    <property type="evidence" value="ECO:0007669"/>
    <property type="project" value="InterPro"/>
</dbReference>
<dbReference type="PANTHER" id="PTHR43135">
    <property type="entry name" value="ALPHA-D-RIBOSE 1-METHYLPHOSPHONATE 5-TRIPHOSPHATE DIPHOSPHATASE"/>
    <property type="match status" value="1"/>
</dbReference>
<reference evidence="3" key="1">
    <citation type="submission" date="2016-10" db="EMBL/GenBank/DDBJ databases">
        <authorList>
            <person name="Varghese N."/>
            <person name="Submissions S."/>
        </authorList>
    </citation>
    <scope>NUCLEOTIDE SEQUENCE [LARGE SCALE GENOMIC DNA]</scope>
    <source>
        <strain evidence="3">GAS369</strain>
    </source>
</reference>
<keyword evidence="3" id="KW-1185">Reference proteome</keyword>
<proteinExistence type="predicted"/>
<feature type="domain" description="Amidohydrolase-related" evidence="1">
    <location>
        <begin position="117"/>
        <end position="476"/>
    </location>
</feature>
<dbReference type="RefSeq" id="WP_146690816.1">
    <property type="nucleotide sequence ID" value="NZ_LT629750.1"/>
</dbReference>
<sequence>MNSGNGSSISSGLTTIRTLQCIVRPALLSAMLLIGLCQTGLAQQEALELGPEEAAPTLPAAGVTLFQNVRIFDGKSAQLSASSNVLVRGSTIEQISANPVAAEAATDVRVVNANGRVLMPGLIDAHWHMFMAAVAPAVLLTADPGYLNLLAAREARATLMRGFTTIRDMGGPVFGLKRAIDEGVTVGPRIYPSGAMISQTSGHGDFRSRYEVPRAMGGPLSQSELEGIAAIADSPDEVRLRTREQLRAGASQIKLMGGGGVSSQHNPIESTQFTEAELHAAVEAAENWGTYVAVHAYTPAAIRQAIAAGVKCIEHGQLIDEPTAKLLADKGIWWSLQPLTYDADVFARMSPVSQKKALEVFAGTENAYKLAKKYKIKTAWGADILGDAGAASRQGQYLAMMVRWYTPAEALKMATADNGELMALSGFINPYPGKLGVVKVGALADLLLVDGNPLEDINLVANPDKNFVVIMKDGRIYKNTLGN</sequence>
<dbReference type="CDD" id="cd01299">
    <property type="entry name" value="Met_dep_hydrolase_A"/>
    <property type="match status" value="1"/>
</dbReference>
<dbReference type="SUPFAM" id="SSF51556">
    <property type="entry name" value="Metallo-dependent hydrolases"/>
    <property type="match status" value="1"/>
</dbReference>
<protein>
    <submittedName>
        <fullName evidence="2">Imidazolonepropionase</fullName>
    </submittedName>
</protein>
<organism evidence="2 3">
    <name type="scientific">Bradyrhizobium canariense</name>
    <dbReference type="NCBI Taxonomy" id="255045"/>
    <lineage>
        <taxon>Bacteria</taxon>
        <taxon>Pseudomonadati</taxon>
        <taxon>Pseudomonadota</taxon>
        <taxon>Alphaproteobacteria</taxon>
        <taxon>Hyphomicrobiales</taxon>
        <taxon>Nitrobacteraceae</taxon>
        <taxon>Bradyrhizobium</taxon>
    </lineage>
</organism>
<dbReference type="InterPro" id="IPR051781">
    <property type="entry name" value="Metallo-dep_Hydrolase"/>
</dbReference>
<evidence type="ECO:0000313" key="3">
    <source>
        <dbReference type="Proteomes" id="UP000243904"/>
    </source>
</evidence>
<dbReference type="InterPro" id="IPR032466">
    <property type="entry name" value="Metal_Hydrolase"/>
</dbReference>
<accession>A0A1H2BNI2</accession>
<gene>
    <name evidence="2" type="ORF">SAMN05444158_7386</name>
</gene>
<dbReference type="InterPro" id="IPR057744">
    <property type="entry name" value="OTAase-like"/>
</dbReference>
<dbReference type="Pfam" id="PF01979">
    <property type="entry name" value="Amidohydro_1"/>
    <property type="match status" value="1"/>
</dbReference>
<dbReference type="InterPro" id="IPR011059">
    <property type="entry name" value="Metal-dep_hydrolase_composite"/>
</dbReference>
<dbReference type="EMBL" id="LT629750">
    <property type="protein sequence ID" value="SDT59900.1"/>
    <property type="molecule type" value="Genomic_DNA"/>
</dbReference>
<dbReference type="AlphaFoldDB" id="A0A1H2BNI2"/>
<dbReference type="SUPFAM" id="SSF51338">
    <property type="entry name" value="Composite domain of metallo-dependent hydrolases"/>
    <property type="match status" value="2"/>
</dbReference>
<dbReference type="Gene3D" id="2.30.40.10">
    <property type="entry name" value="Urease, subunit C, domain 1"/>
    <property type="match status" value="1"/>
</dbReference>
<dbReference type="InterPro" id="IPR006680">
    <property type="entry name" value="Amidohydro-rel"/>
</dbReference>
<dbReference type="Proteomes" id="UP000243904">
    <property type="component" value="Chromosome I"/>
</dbReference>
<dbReference type="PANTHER" id="PTHR43135:SF3">
    <property type="entry name" value="ALPHA-D-RIBOSE 1-METHYLPHOSPHONATE 5-TRIPHOSPHATE DIPHOSPHATASE"/>
    <property type="match status" value="1"/>
</dbReference>
<dbReference type="Gene3D" id="3.20.20.140">
    <property type="entry name" value="Metal-dependent hydrolases"/>
    <property type="match status" value="1"/>
</dbReference>
<evidence type="ECO:0000259" key="1">
    <source>
        <dbReference type="Pfam" id="PF01979"/>
    </source>
</evidence>
<evidence type="ECO:0000313" key="2">
    <source>
        <dbReference type="EMBL" id="SDT59900.1"/>
    </source>
</evidence>